<evidence type="ECO:0000313" key="1">
    <source>
        <dbReference type="EMBL" id="GDY69555.1"/>
    </source>
</evidence>
<name>A0A4D4N9H7_STRAX</name>
<dbReference type="Proteomes" id="UP000299211">
    <property type="component" value="Unassembled WGS sequence"/>
</dbReference>
<evidence type="ECO:0000313" key="3">
    <source>
        <dbReference type="EMBL" id="GDY79813.1"/>
    </source>
</evidence>
<evidence type="ECO:0000313" key="6">
    <source>
        <dbReference type="Proteomes" id="UP000302139"/>
    </source>
</evidence>
<dbReference type="EMBL" id="BJHY01000002">
    <property type="protein sequence ID" value="GDY79813.1"/>
    <property type="molecule type" value="Genomic_DNA"/>
</dbReference>
<dbReference type="EMBL" id="BJHY01000002">
    <property type="protein sequence ID" value="GDY79817.1"/>
    <property type="molecule type" value="Genomic_DNA"/>
</dbReference>
<evidence type="ECO:0000313" key="5">
    <source>
        <dbReference type="Proteomes" id="UP000299211"/>
    </source>
</evidence>
<dbReference type="EMBL" id="BJHX01000002">
    <property type="protein sequence ID" value="GDY69555.1"/>
    <property type="molecule type" value="Genomic_DNA"/>
</dbReference>
<comment type="caution">
    <text evidence="4">The sequence shown here is derived from an EMBL/GenBank/DDBJ whole genome shotgun (WGS) entry which is preliminary data.</text>
</comment>
<accession>A0A4D4N9H7</accession>
<dbReference type="STRING" id="33903.AQJ43_38305"/>
<proteinExistence type="predicted"/>
<sequence length="209" mass="23226">MNATVTKKAGKGATDGVVSEMATYFHIKPGHEQECAAACQRMVEALKQAPMAATIKTGLRDTRHVIFNNGTELLWATTFETEWEPYIDDAFLTVGFEHFVDWMQHTTEWDTKIAPWIEKSGGLESLTGDKTREGFDEHIIANMAGMRWILQDGQQKATAYWNPVSSLTMSEITKAERINAAFQEVLDDPAAEEALQHPALKPLLAQAAS</sequence>
<dbReference type="AlphaFoldDB" id="A0A4D4N9H7"/>
<dbReference type="RefSeq" id="WP_010981989.1">
    <property type="nucleotide sequence ID" value="NZ_BAABTN010000031.1"/>
</dbReference>
<dbReference type="GeneID" id="41537695"/>
<evidence type="ECO:0000313" key="2">
    <source>
        <dbReference type="EMBL" id="GDY69559.1"/>
    </source>
</evidence>
<dbReference type="Proteomes" id="UP000302139">
    <property type="component" value="Unassembled WGS sequence"/>
</dbReference>
<protein>
    <submittedName>
        <fullName evidence="4">Uncharacterized protein</fullName>
    </submittedName>
</protein>
<dbReference type="EMBL" id="BJHX01000002">
    <property type="protein sequence ID" value="GDY69559.1"/>
    <property type="molecule type" value="Genomic_DNA"/>
</dbReference>
<organism evidence="4 5">
    <name type="scientific">Streptomyces avermitilis</name>
    <dbReference type="NCBI Taxonomy" id="33903"/>
    <lineage>
        <taxon>Bacteria</taxon>
        <taxon>Bacillati</taxon>
        <taxon>Actinomycetota</taxon>
        <taxon>Actinomycetes</taxon>
        <taxon>Kitasatosporales</taxon>
        <taxon>Streptomycetaceae</taxon>
        <taxon>Streptomyces</taxon>
    </lineage>
</organism>
<evidence type="ECO:0000313" key="4">
    <source>
        <dbReference type="EMBL" id="GDY79817.1"/>
    </source>
</evidence>
<gene>
    <name evidence="1" type="ORF">SAV14893_089480</name>
    <name evidence="2" type="ORF">SAV14893_089520</name>
    <name evidence="3" type="ORF">SAV31267_092980</name>
    <name evidence="4" type="ORF">SAV31267_093020</name>
</gene>
<reference evidence="4 5" key="1">
    <citation type="submission" date="2019-04" db="EMBL/GenBank/DDBJ databases">
        <title>Draft genome sequences of Streptomyces avermitilis ATCC 31267.</title>
        <authorList>
            <person name="Komaki H."/>
            <person name="Tamura T."/>
            <person name="Hosoyama A."/>
        </authorList>
    </citation>
    <scope>NUCLEOTIDE SEQUENCE [LARGE SCALE GENOMIC DNA]</scope>
    <source>
        <strain evidence="4 5">ATCC 31267</strain>
    </source>
</reference>
<reference evidence="1 6" key="2">
    <citation type="submission" date="2019-04" db="EMBL/GenBank/DDBJ databases">
        <title>Draft genome sequences of Streptomyces avermitilis NBRC 14893.</title>
        <authorList>
            <person name="Komaki H."/>
            <person name="Tamura T."/>
            <person name="Hosoyama A."/>
        </authorList>
    </citation>
    <scope>NUCLEOTIDE SEQUENCE [LARGE SCALE GENOMIC DNA]</scope>
    <source>
        <strain evidence="1 6">NBRC 14893</strain>
    </source>
</reference>